<reference evidence="1" key="1">
    <citation type="submission" date="2023-04" db="EMBL/GenBank/DDBJ databases">
        <title>Phytophthora lilii NBRC 32176.</title>
        <authorList>
            <person name="Ichikawa N."/>
            <person name="Sato H."/>
            <person name="Tonouchi N."/>
        </authorList>
    </citation>
    <scope>NUCLEOTIDE SEQUENCE</scope>
    <source>
        <strain evidence="1">NBRC 32176</strain>
    </source>
</reference>
<dbReference type="OrthoDB" id="49395at2759"/>
<gene>
    <name evidence="1" type="ORF">Plil01_000370100</name>
</gene>
<dbReference type="AlphaFoldDB" id="A0A9W6TI58"/>
<organism evidence="1 2">
    <name type="scientific">Phytophthora lilii</name>
    <dbReference type="NCBI Taxonomy" id="2077276"/>
    <lineage>
        <taxon>Eukaryota</taxon>
        <taxon>Sar</taxon>
        <taxon>Stramenopiles</taxon>
        <taxon>Oomycota</taxon>
        <taxon>Peronosporomycetes</taxon>
        <taxon>Peronosporales</taxon>
        <taxon>Peronosporaceae</taxon>
        <taxon>Phytophthora</taxon>
    </lineage>
</organism>
<dbReference type="Proteomes" id="UP001165083">
    <property type="component" value="Unassembled WGS sequence"/>
</dbReference>
<sequence>MEKLTRLDFENSELKKPINSETAERIDSLLDEIGDLSRLKKSFETKYFETHEALESTQVELRRMTESLLSARDEYQGRMERLTVAIVPVGGLVGRRKTKNRCPTIFSLSSETLHQYEKHILKLRSTA</sequence>
<name>A0A9W6TI58_9STRA</name>
<evidence type="ECO:0000313" key="1">
    <source>
        <dbReference type="EMBL" id="GMF13202.1"/>
    </source>
</evidence>
<keyword evidence="2" id="KW-1185">Reference proteome</keyword>
<comment type="caution">
    <text evidence="1">The sequence shown here is derived from an EMBL/GenBank/DDBJ whole genome shotgun (WGS) entry which is preliminary data.</text>
</comment>
<accession>A0A9W6TI58</accession>
<protein>
    <submittedName>
        <fullName evidence="1">Unnamed protein product</fullName>
    </submittedName>
</protein>
<proteinExistence type="predicted"/>
<dbReference type="EMBL" id="BSXW01000147">
    <property type="protein sequence ID" value="GMF13202.1"/>
    <property type="molecule type" value="Genomic_DNA"/>
</dbReference>
<evidence type="ECO:0000313" key="2">
    <source>
        <dbReference type="Proteomes" id="UP001165083"/>
    </source>
</evidence>